<dbReference type="EMBL" id="QGDT01000045">
    <property type="protein sequence ID" value="PWJ49832.1"/>
    <property type="molecule type" value="Genomic_DNA"/>
</dbReference>
<comment type="caution">
    <text evidence="1">The sequence shown here is derived from an EMBL/GenBank/DDBJ whole genome shotgun (WGS) entry which is preliminary data.</text>
</comment>
<gene>
    <name evidence="1" type="ORF">CLV98_1452</name>
</gene>
<evidence type="ECO:0000313" key="1">
    <source>
        <dbReference type="EMBL" id="PWJ49832.1"/>
    </source>
</evidence>
<dbReference type="AlphaFoldDB" id="A0A315ZX73"/>
<dbReference type="Proteomes" id="UP000245880">
    <property type="component" value="Unassembled WGS sequence"/>
</dbReference>
<sequence length="218" mass="25552">MRTFIIIFEICYFCLGCNKPDKLKNVFITPTVETSSDTLFLKWNFKNATDNDLIIPTLFTFRRLDGEDSNTYRNKENDLIDIGKILIVPYIYLKQIPDFKEDTLLHSKARNIDFLYSSWAKDVGVYDYIKNFDKCPQLIFLRAKSEKQLIFMFKPEVKGRYMIGFETKKSIDRTSLRVIGDSIVKRGVPLLQEIIGNRVEGYTFDYGEFRLDSIEVNL</sequence>
<evidence type="ECO:0000313" key="2">
    <source>
        <dbReference type="Proteomes" id="UP000245880"/>
    </source>
</evidence>
<keyword evidence="2" id="KW-1185">Reference proteome</keyword>
<proteinExistence type="predicted"/>
<dbReference type="OrthoDB" id="9826845at2"/>
<dbReference type="RefSeq" id="WP_109678480.1">
    <property type="nucleotide sequence ID" value="NZ_QGDT01000045.1"/>
</dbReference>
<protein>
    <submittedName>
        <fullName evidence="1">Uncharacterized protein</fullName>
    </submittedName>
</protein>
<reference evidence="1 2" key="1">
    <citation type="submission" date="2018-03" db="EMBL/GenBank/DDBJ databases">
        <title>Genomic Encyclopedia of Archaeal and Bacterial Type Strains, Phase II (KMG-II): from individual species to whole genera.</title>
        <authorList>
            <person name="Goeker M."/>
        </authorList>
    </citation>
    <scope>NUCLEOTIDE SEQUENCE [LARGE SCALE GENOMIC DNA]</scope>
    <source>
        <strain evidence="1 2">DSM 100346</strain>
    </source>
</reference>
<organism evidence="1 2">
    <name type="scientific">Dyadobacter jejuensis</name>
    <dbReference type="NCBI Taxonomy" id="1082580"/>
    <lineage>
        <taxon>Bacteria</taxon>
        <taxon>Pseudomonadati</taxon>
        <taxon>Bacteroidota</taxon>
        <taxon>Cytophagia</taxon>
        <taxon>Cytophagales</taxon>
        <taxon>Spirosomataceae</taxon>
        <taxon>Dyadobacter</taxon>
    </lineage>
</organism>
<accession>A0A315ZX73</accession>
<name>A0A315ZX73_9BACT</name>